<sequence>MESSRPLYFRSITAITCLPSSIGSFSLPDLTRYGHAGHYASSHPLHLLVKGVRDNSDQSSLGQSKTKQRNCLVLSC</sequence>
<dbReference type="Proteomes" id="UP001202328">
    <property type="component" value="Unassembled WGS sequence"/>
</dbReference>
<evidence type="ECO:0000313" key="2">
    <source>
        <dbReference type="Proteomes" id="UP001202328"/>
    </source>
</evidence>
<protein>
    <submittedName>
        <fullName evidence="1">Uncharacterized protein</fullName>
    </submittedName>
</protein>
<organism evidence="1 2">
    <name type="scientific">Papaver atlanticum</name>
    <dbReference type="NCBI Taxonomy" id="357466"/>
    <lineage>
        <taxon>Eukaryota</taxon>
        <taxon>Viridiplantae</taxon>
        <taxon>Streptophyta</taxon>
        <taxon>Embryophyta</taxon>
        <taxon>Tracheophyta</taxon>
        <taxon>Spermatophyta</taxon>
        <taxon>Magnoliopsida</taxon>
        <taxon>Ranunculales</taxon>
        <taxon>Papaveraceae</taxon>
        <taxon>Papaveroideae</taxon>
        <taxon>Papaver</taxon>
    </lineage>
</organism>
<name>A0AAD4TGA8_9MAGN</name>
<gene>
    <name evidence="1" type="ORF">MKW98_018556</name>
</gene>
<reference evidence="1" key="1">
    <citation type="submission" date="2022-04" db="EMBL/GenBank/DDBJ databases">
        <title>A functionally conserved STORR gene fusion in Papaver species that diverged 16.8 million years ago.</title>
        <authorList>
            <person name="Catania T."/>
        </authorList>
    </citation>
    <scope>NUCLEOTIDE SEQUENCE</scope>
    <source>
        <strain evidence="1">S-188037</strain>
    </source>
</reference>
<evidence type="ECO:0000313" key="1">
    <source>
        <dbReference type="EMBL" id="KAI3955455.1"/>
    </source>
</evidence>
<comment type="caution">
    <text evidence="1">The sequence shown here is derived from an EMBL/GenBank/DDBJ whole genome shotgun (WGS) entry which is preliminary data.</text>
</comment>
<keyword evidence="2" id="KW-1185">Reference proteome</keyword>
<proteinExistence type="predicted"/>
<dbReference type="EMBL" id="JAJJMB010001752">
    <property type="protein sequence ID" value="KAI3955455.1"/>
    <property type="molecule type" value="Genomic_DNA"/>
</dbReference>
<accession>A0AAD4TGA8</accession>
<dbReference type="AlphaFoldDB" id="A0AAD4TGA8"/>